<comment type="caution">
    <text evidence="1">The sequence shown here is derived from an EMBL/GenBank/DDBJ whole genome shotgun (WGS) entry which is preliminary data.</text>
</comment>
<evidence type="ECO:0000313" key="2">
    <source>
        <dbReference type="Proteomes" id="UP000648984"/>
    </source>
</evidence>
<dbReference type="EMBL" id="WTVQ01000005">
    <property type="protein sequence ID" value="NMG74020.1"/>
    <property type="molecule type" value="Genomic_DNA"/>
</dbReference>
<evidence type="ECO:0000313" key="1">
    <source>
        <dbReference type="EMBL" id="NMG74020.1"/>
    </source>
</evidence>
<reference evidence="1 2" key="1">
    <citation type="submission" date="2019-12" db="EMBL/GenBank/DDBJ databases">
        <title>Comparative genomics gives insights into the taxonomy of the Azoarcus-Aromatoleum group and reveals separate origins of nif in the plant-associated Azoarcus and non-plant-associated Aromatoleum sub-groups.</title>
        <authorList>
            <person name="Lafos M."/>
            <person name="Maluk M."/>
            <person name="Batista M."/>
            <person name="Junghare M."/>
            <person name="Carmona M."/>
            <person name="Faoro H."/>
            <person name="Cruz L.M."/>
            <person name="Battistoni F."/>
            <person name="De Souza E."/>
            <person name="Pedrosa F."/>
            <person name="Chen W.-M."/>
            <person name="Poole P.S."/>
            <person name="Dixon R.A."/>
            <person name="James E.K."/>
        </authorList>
    </citation>
    <scope>NUCLEOTIDE SEQUENCE [LARGE SCALE GENOMIC DNA]</scope>
    <source>
        <strain evidence="1 2">22Lin</strain>
    </source>
</reference>
<gene>
    <name evidence="1" type="ORF">GPA25_04540</name>
</gene>
<dbReference type="Proteomes" id="UP000648984">
    <property type="component" value="Unassembled WGS sequence"/>
</dbReference>
<evidence type="ECO:0008006" key="3">
    <source>
        <dbReference type="Google" id="ProtNLM"/>
    </source>
</evidence>
<name>A0ABX1QA76_9RHOO</name>
<organism evidence="1 2">
    <name type="scientific">Aromatoleum diolicum</name>
    <dbReference type="NCBI Taxonomy" id="75796"/>
    <lineage>
        <taxon>Bacteria</taxon>
        <taxon>Pseudomonadati</taxon>
        <taxon>Pseudomonadota</taxon>
        <taxon>Betaproteobacteria</taxon>
        <taxon>Rhodocyclales</taxon>
        <taxon>Rhodocyclaceae</taxon>
        <taxon>Aromatoleum</taxon>
    </lineage>
</organism>
<protein>
    <recommendedName>
        <fullName evidence="3">Carboxypeptidase regulatory-like domain-containing protein</fullName>
    </recommendedName>
</protein>
<proteinExistence type="predicted"/>
<accession>A0ABX1QA76</accession>
<sequence length="165" mass="17653">MSNPHSAFDTPAGHRPSRLSMHSGLLAPVVALVVALQCAPLWADEVDDAARFNATSAPQAEISWMSGGIGDEAREEMRKAARAYNVHIVFSARNGDYLATVPVTVTRRNGQKIYSGVSDGPLLYLKLPPGSYQLAAEIDGAWQSKRIEAGASGRATKVTFVSRGE</sequence>
<keyword evidence="2" id="KW-1185">Reference proteome</keyword>